<evidence type="ECO:0000256" key="1">
    <source>
        <dbReference type="SAM" id="MobiDB-lite"/>
    </source>
</evidence>
<protein>
    <submittedName>
        <fullName evidence="3">Uncharacterized protein</fullName>
    </submittedName>
</protein>
<accession>A0AA39L4G5</accession>
<feature type="region of interest" description="Disordered" evidence="1">
    <location>
        <begin position="212"/>
        <end position="298"/>
    </location>
</feature>
<reference evidence="3" key="1">
    <citation type="submission" date="2022-10" db="EMBL/GenBank/DDBJ databases">
        <title>Determination and structural analysis of whole genome sequence of Sarocladium strictum F4-1.</title>
        <authorList>
            <person name="Hu L."/>
            <person name="Jiang Y."/>
        </authorList>
    </citation>
    <scope>NUCLEOTIDE SEQUENCE</scope>
    <source>
        <strain evidence="3">F4-1</strain>
    </source>
</reference>
<evidence type="ECO:0000313" key="3">
    <source>
        <dbReference type="EMBL" id="KAK0383569.1"/>
    </source>
</evidence>
<keyword evidence="2" id="KW-0732">Signal</keyword>
<organism evidence="3 4">
    <name type="scientific">Sarocladium strictum</name>
    <name type="common">Black bundle disease fungus</name>
    <name type="synonym">Acremonium strictum</name>
    <dbReference type="NCBI Taxonomy" id="5046"/>
    <lineage>
        <taxon>Eukaryota</taxon>
        <taxon>Fungi</taxon>
        <taxon>Dikarya</taxon>
        <taxon>Ascomycota</taxon>
        <taxon>Pezizomycotina</taxon>
        <taxon>Sordariomycetes</taxon>
        <taxon>Hypocreomycetidae</taxon>
        <taxon>Hypocreales</taxon>
        <taxon>Sarocladiaceae</taxon>
        <taxon>Sarocladium</taxon>
    </lineage>
</organism>
<feature type="chain" id="PRO_5041414421" evidence="2">
    <location>
        <begin position="18"/>
        <end position="362"/>
    </location>
</feature>
<feature type="compositionally biased region" description="Low complexity" evidence="1">
    <location>
        <begin position="244"/>
        <end position="298"/>
    </location>
</feature>
<dbReference type="EMBL" id="JAPDFR010000009">
    <property type="protein sequence ID" value="KAK0383569.1"/>
    <property type="molecule type" value="Genomic_DNA"/>
</dbReference>
<feature type="compositionally biased region" description="Gly residues" evidence="1">
    <location>
        <begin position="232"/>
        <end position="243"/>
    </location>
</feature>
<dbReference type="AlphaFoldDB" id="A0AA39L4G5"/>
<dbReference type="Gene3D" id="2.70.50.70">
    <property type="match status" value="1"/>
</dbReference>
<dbReference type="PANTHER" id="PTHR36182:SF2">
    <property type="entry name" value="LYTIC POLYSACCHARIDE MONOOXYGENASE"/>
    <property type="match status" value="1"/>
</dbReference>
<dbReference type="Proteomes" id="UP001175261">
    <property type="component" value="Unassembled WGS sequence"/>
</dbReference>
<gene>
    <name evidence="3" type="ORF">NLU13_9480</name>
</gene>
<name>A0AA39L4G5_SARSR</name>
<keyword evidence="4" id="KW-1185">Reference proteome</keyword>
<feature type="signal peptide" evidence="2">
    <location>
        <begin position="1"/>
        <end position="17"/>
    </location>
</feature>
<dbReference type="PANTHER" id="PTHR36182">
    <property type="entry name" value="PROTEIN, PUTATIVE (AFU_ORTHOLOGUE AFUA_6G10930)-RELATED"/>
    <property type="match status" value="1"/>
</dbReference>
<evidence type="ECO:0000256" key="2">
    <source>
        <dbReference type="SAM" id="SignalP"/>
    </source>
</evidence>
<proteinExistence type="predicted"/>
<evidence type="ECO:0000313" key="4">
    <source>
        <dbReference type="Proteomes" id="UP001175261"/>
    </source>
</evidence>
<sequence length="362" mass="36592">MYTKSLLVAGLATLASAHIKMSNPVPYGAATLNNSPLAADGSDFPCKQRAGVYDAAGASNVYAQGSSQQLKFIGSAVHGGGSCQVSITTDLKPNANSKWKVIKSIEGGCPAKDTVGNLPDNAAGAVPFTYGYTIPDELAAGNYTIAWTWQNKVGNRELYMNCAPLQVTGDKADDSLLDSLPDMFVANIGNNCETLQNSDLLYPNPGKDVDRFNGATSAFKDPVGPGCAKATGGSGGGNNGGGNSPAPTTTEASSQPSAPAQQPSVPGAQPSEQPDNSTPAPEAPSGGSSSSPSGGFAAGTACDAEGDWNCVGGSAFQRCASGSWSTVMALAQGVNCSGGQSAVLNMAAAKGKRSLRRASRII</sequence>
<comment type="caution">
    <text evidence="3">The sequence shown here is derived from an EMBL/GenBank/DDBJ whole genome shotgun (WGS) entry which is preliminary data.</text>
</comment>